<dbReference type="AlphaFoldDB" id="M1DFW2"/>
<dbReference type="PaxDb" id="4113-PGSC0003DMT400088399"/>
<evidence type="ECO:0000313" key="3">
    <source>
        <dbReference type="Proteomes" id="UP000011115"/>
    </source>
</evidence>
<organism evidence="2 3">
    <name type="scientific">Solanum tuberosum</name>
    <name type="common">Potato</name>
    <dbReference type="NCBI Taxonomy" id="4113"/>
    <lineage>
        <taxon>Eukaryota</taxon>
        <taxon>Viridiplantae</taxon>
        <taxon>Streptophyta</taxon>
        <taxon>Embryophyta</taxon>
        <taxon>Tracheophyta</taxon>
        <taxon>Spermatophyta</taxon>
        <taxon>Magnoliopsida</taxon>
        <taxon>eudicotyledons</taxon>
        <taxon>Gunneridae</taxon>
        <taxon>Pentapetalae</taxon>
        <taxon>asterids</taxon>
        <taxon>lamiids</taxon>
        <taxon>Solanales</taxon>
        <taxon>Solanaceae</taxon>
        <taxon>Solanoideae</taxon>
        <taxon>Solaneae</taxon>
        <taxon>Solanum</taxon>
    </lineage>
</organism>
<accession>M1DFW2</accession>
<name>M1DFW2_SOLTU</name>
<dbReference type="HOGENOM" id="CLU_2175560_0_0_1"/>
<protein>
    <submittedName>
        <fullName evidence="2">Uncharacterized protein</fullName>
    </submittedName>
</protein>
<evidence type="ECO:0000256" key="1">
    <source>
        <dbReference type="SAM" id="MobiDB-lite"/>
    </source>
</evidence>
<reference evidence="3" key="1">
    <citation type="journal article" date="2011" name="Nature">
        <title>Genome sequence and analysis of the tuber crop potato.</title>
        <authorList>
            <consortium name="The Potato Genome Sequencing Consortium"/>
        </authorList>
    </citation>
    <scope>NUCLEOTIDE SEQUENCE [LARGE SCALE GENOMIC DNA]</scope>
    <source>
        <strain evidence="3">cv. DM1-3 516 R44</strain>
    </source>
</reference>
<dbReference type="Proteomes" id="UP000011115">
    <property type="component" value="Unassembled WGS sequence"/>
</dbReference>
<reference evidence="2" key="2">
    <citation type="submission" date="2015-06" db="UniProtKB">
        <authorList>
            <consortium name="EnsemblPlants"/>
        </authorList>
    </citation>
    <scope>IDENTIFICATION</scope>
    <source>
        <strain evidence="2">DM1-3 516 R44</strain>
    </source>
</reference>
<evidence type="ECO:0000313" key="2">
    <source>
        <dbReference type="EnsemblPlants" id="PGSC0003DMT400088399"/>
    </source>
</evidence>
<sequence>MGSLTKQGGAYEYAVPFGELTSTSVTHQTTLARVLTSPTDPRSYKRKADHSVSSRPLAHRQVDWAMVPRQPKVPIATMEGQGAGFLAESSGDSDLAHPLVHFGSLLGPSM</sequence>
<keyword evidence="3" id="KW-1185">Reference proteome</keyword>
<dbReference type="InParanoid" id="M1DFW2"/>
<dbReference type="EnsemblPlants" id="PGSC0003DMT400088399">
    <property type="protein sequence ID" value="PGSC0003DMT400088399"/>
    <property type="gene ID" value="PGSC0003DMG400037970"/>
</dbReference>
<dbReference type="Gramene" id="PGSC0003DMT400088399">
    <property type="protein sequence ID" value="PGSC0003DMT400088399"/>
    <property type="gene ID" value="PGSC0003DMG400037970"/>
</dbReference>
<proteinExistence type="predicted"/>
<feature type="region of interest" description="Disordered" evidence="1">
    <location>
        <begin position="36"/>
        <end position="55"/>
    </location>
</feature>